<gene>
    <name evidence="2" type="primary">jg25545</name>
    <name evidence="2" type="ORF">PAEG_LOCUS4176</name>
</gene>
<sequence length="51" mass="5870">MQGHSTKLSLMYLELRRQQRPSDRNNAMVLGGRYKHSGNSPDQEVGKKQLQ</sequence>
<evidence type="ECO:0000256" key="1">
    <source>
        <dbReference type="SAM" id="MobiDB-lite"/>
    </source>
</evidence>
<dbReference type="EMBL" id="CAKXAJ010014060">
    <property type="protein sequence ID" value="CAH2216107.1"/>
    <property type="molecule type" value="Genomic_DNA"/>
</dbReference>
<evidence type="ECO:0000313" key="3">
    <source>
        <dbReference type="Proteomes" id="UP000838756"/>
    </source>
</evidence>
<feature type="region of interest" description="Disordered" evidence="1">
    <location>
        <begin position="17"/>
        <end position="51"/>
    </location>
</feature>
<organism evidence="2 3">
    <name type="scientific">Pararge aegeria aegeria</name>
    <dbReference type="NCBI Taxonomy" id="348720"/>
    <lineage>
        <taxon>Eukaryota</taxon>
        <taxon>Metazoa</taxon>
        <taxon>Ecdysozoa</taxon>
        <taxon>Arthropoda</taxon>
        <taxon>Hexapoda</taxon>
        <taxon>Insecta</taxon>
        <taxon>Pterygota</taxon>
        <taxon>Neoptera</taxon>
        <taxon>Endopterygota</taxon>
        <taxon>Lepidoptera</taxon>
        <taxon>Glossata</taxon>
        <taxon>Ditrysia</taxon>
        <taxon>Papilionoidea</taxon>
        <taxon>Nymphalidae</taxon>
        <taxon>Satyrinae</taxon>
        <taxon>Satyrini</taxon>
        <taxon>Parargina</taxon>
        <taxon>Pararge</taxon>
    </lineage>
</organism>
<name>A0A8S4QNH3_9NEOP</name>
<proteinExistence type="predicted"/>
<dbReference type="AlphaFoldDB" id="A0A8S4QNH3"/>
<evidence type="ECO:0000313" key="2">
    <source>
        <dbReference type="EMBL" id="CAH2216107.1"/>
    </source>
</evidence>
<comment type="caution">
    <text evidence="2">The sequence shown here is derived from an EMBL/GenBank/DDBJ whole genome shotgun (WGS) entry which is preliminary data.</text>
</comment>
<protein>
    <submittedName>
        <fullName evidence="2">Jg25545 protein</fullName>
    </submittedName>
</protein>
<dbReference type="Proteomes" id="UP000838756">
    <property type="component" value="Unassembled WGS sequence"/>
</dbReference>
<accession>A0A8S4QNH3</accession>
<feature type="non-terminal residue" evidence="2">
    <location>
        <position position="51"/>
    </location>
</feature>
<keyword evidence="3" id="KW-1185">Reference proteome</keyword>
<reference evidence="2" key="1">
    <citation type="submission" date="2022-03" db="EMBL/GenBank/DDBJ databases">
        <authorList>
            <person name="Lindestad O."/>
        </authorList>
    </citation>
    <scope>NUCLEOTIDE SEQUENCE</scope>
</reference>